<dbReference type="EMBL" id="JAMOIL010000001">
    <property type="protein sequence ID" value="MCM0619045.1"/>
    <property type="molecule type" value="Genomic_DNA"/>
</dbReference>
<evidence type="ECO:0000259" key="3">
    <source>
        <dbReference type="PROSITE" id="PS51186"/>
    </source>
</evidence>
<reference evidence="4" key="1">
    <citation type="submission" date="2022-05" db="EMBL/GenBank/DDBJ databases">
        <authorList>
            <person name="Tuo L."/>
        </authorList>
    </citation>
    <scope>NUCLEOTIDE SEQUENCE</scope>
    <source>
        <strain evidence="4">BSK12Z-4</strain>
    </source>
</reference>
<protein>
    <submittedName>
        <fullName evidence="4">GNAT family N-acetyltransferase</fullName>
    </submittedName>
</protein>
<dbReference type="Proteomes" id="UP001139485">
    <property type="component" value="Unassembled WGS sequence"/>
</dbReference>
<evidence type="ECO:0000313" key="4">
    <source>
        <dbReference type="EMBL" id="MCM0619045.1"/>
    </source>
</evidence>
<sequence length="186" mass="19989">MSQTVSAVSVRLAEGSDVPKIGHICDRGFRFVSSALLPSKVVDELAGEFYSEERISGEVDPAGFTPSWQGYVVAEVDGEVVGAAGGGLVAEGVGQLYVIYLELDRRGLGIGSRLLEYVTEQQRALGATTQKVAVLADNEHGLPFYLARGFNELERRLYPGGHPAAVPELVLQRELEVPARATAFEL</sequence>
<accession>A0A9X2IEW6</accession>
<evidence type="ECO:0000256" key="2">
    <source>
        <dbReference type="ARBA" id="ARBA00023315"/>
    </source>
</evidence>
<proteinExistence type="predicted"/>
<dbReference type="InterPro" id="IPR016181">
    <property type="entry name" value="Acyl_CoA_acyltransferase"/>
</dbReference>
<dbReference type="SUPFAM" id="SSF55729">
    <property type="entry name" value="Acyl-CoA N-acyltransferases (Nat)"/>
    <property type="match status" value="1"/>
</dbReference>
<dbReference type="Pfam" id="PF00583">
    <property type="entry name" value="Acetyltransf_1"/>
    <property type="match status" value="1"/>
</dbReference>
<dbReference type="PROSITE" id="PS51186">
    <property type="entry name" value="GNAT"/>
    <property type="match status" value="1"/>
</dbReference>
<dbReference type="InterPro" id="IPR050832">
    <property type="entry name" value="Bact_Acetyltransf"/>
</dbReference>
<dbReference type="Gene3D" id="3.40.630.30">
    <property type="match status" value="1"/>
</dbReference>
<dbReference type="AlphaFoldDB" id="A0A9X2IEW6"/>
<gene>
    <name evidence="4" type="ORF">M8330_01900</name>
</gene>
<evidence type="ECO:0000313" key="5">
    <source>
        <dbReference type="Proteomes" id="UP001139485"/>
    </source>
</evidence>
<keyword evidence="1" id="KW-0808">Transferase</keyword>
<organism evidence="4 5">
    <name type="scientific">Nocardioides bruguierae</name>
    <dbReference type="NCBI Taxonomy" id="2945102"/>
    <lineage>
        <taxon>Bacteria</taxon>
        <taxon>Bacillati</taxon>
        <taxon>Actinomycetota</taxon>
        <taxon>Actinomycetes</taxon>
        <taxon>Propionibacteriales</taxon>
        <taxon>Nocardioidaceae</taxon>
        <taxon>Nocardioides</taxon>
    </lineage>
</organism>
<keyword evidence="5" id="KW-1185">Reference proteome</keyword>
<keyword evidence="2" id="KW-0012">Acyltransferase</keyword>
<dbReference type="RefSeq" id="WP_250825949.1">
    <property type="nucleotide sequence ID" value="NZ_JAMOIL010000001.1"/>
</dbReference>
<dbReference type="InterPro" id="IPR000182">
    <property type="entry name" value="GNAT_dom"/>
</dbReference>
<dbReference type="PANTHER" id="PTHR43877">
    <property type="entry name" value="AMINOALKYLPHOSPHONATE N-ACETYLTRANSFERASE-RELATED-RELATED"/>
    <property type="match status" value="1"/>
</dbReference>
<evidence type="ECO:0000256" key="1">
    <source>
        <dbReference type="ARBA" id="ARBA00022679"/>
    </source>
</evidence>
<dbReference type="GO" id="GO:0016747">
    <property type="term" value="F:acyltransferase activity, transferring groups other than amino-acyl groups"/>
    <property type="evidence" value="ECO:0007669"/>
    <property type="project" value="InterPro"/>
</dbReference>
<comment type="caution">
    <text evidence="4">The sequence shown here is derived from an EMBL/GenBank/DDBJ whole genome shotgun (WGS) entry which is preliminary data.</text>
</comment>
<feature type="domain" description="N-acetyltransferase" evidence="3">
    <location>
        <begin position="8"/>
        <end position="176"/>
    </location>
</feature>
<name>A0A9X2IEW6_9ACTN</name>